<feature type="transmembrane region" description="Helical" evidence="1">
    <location>
        <begin position="34"/>
        <end position="55"/>
    </location>
</feature>
<dbReference type="RefSeq" id="WP_227599901.1">
    <property type="nucleotide sequence ID" value="NZ_JAJEPX010000001.1"/>
</dbReference>
<evidence type="ECO:0000313" key="4">
    <source>
        <dbReference type="Proteomes" id="UP001298753"/>
    </source>
</evidence>
<proteinExistence type="predicted"/>
<reference evidence="3 4" key="1">
    <citation type="submission" date="2021-10" db="EMBL/GenBank/DDBJ databases">
        <title>Anaerobic single-cell dispensing facilitates the cultivation of human gut bacteria.</title>
        <authorList>
            <person name="Afrizal A."/>
        </authorList>
    </citation>
    <scope>NUCLEOTIDE SEQUENCE [LARGE SCALE GENOMIC DNA]</scope>
    <source>
        <strain evidence="3 4">CLA-AA-H270</strain>
    </source>
</reference>
<dbReference type="PANTHER" id="PTHR14969">
    <property type="entry name" value="SPHINGOSINE-1-PHOSPHATE PHOSPHOHYDROLASE"/>
    <property type="match status" value="1"/>
</dbReference>
<dbReference type="Proteomes" id="UP001298753">
    <property type="component" value="Unassembled WGS sequence"/>
</dbReference>
<dbReference type="InterPro" id="IPR036938">
    <property type="entry name" value="PAP2/HPO_sf"/>
</dbReference>
<dbReference type="SMART" id="SM00014">
    <property type="entry name" value="acidPPc"/>
    <property type="match status" value="1"/>
</dbReference>
<feature type="transmembrane region" description="Helical" evidence="1">
    <location>
        <begin position="156"/>
        <end position="174"/>
    </location>
</feature>
<gene>
    <name evidence="3" type="ORF">LKD22_00375</name>
</gene>
<dbReference type="AlphaFoldDB" id="A0AAW4VVQ5"/>
<feature type="transmembrane region" description="Helical" evidence="1">
    <location>
        <begin position="62"/>
        <end position="80"/>
    </location>
</feature>
<evidence type="ECO:0000256" key="1">
    <source>
        <dbReference type="SAM" id="Phobius"/>
    </source>
</evidence>
<protein>
    <submittedName>
        <fullName evidence="3">Phosphatase PAP2 family protein</fullName>
    </submittedName>
</protein>
<dbReference type="EMBL" id="JAJEPX010000001">
    <property type="protein sequence ID" value="MCC2175597.1"/>
    <property type="molecule type" value="Genomic_DNA"/>
</dbReference>
<feature type="transmembrane region" description="Helical" evidence="1">
    <location>
        <begin position="132"/>
        <end position="150"/>
    </location>
</feature>
<organism evidence="3 4">
    <name type="scientific">Agathobaculum butyriciproducens</name>
    <dbReference type="NCBI Taxonomy" id="1628085"/>
    <lineage>
        <taxon>Bacteria</taxon>
        <taxon>Bacillati</taxon>
        <taxon>Bacillota</taxon>
        <taxon>Clostridia</taxon>
        <taxon>Eubacteriales</taxon>
        <taxon>Butyricicoccaceae</taxon>
        <taxon>Agathobaculum</taxon>
    </lineage>
</organism>
<evidence type="ECO:0000313" key="3">
    <source>
        <dbReference type="EMBL" id="MCC2175597.1"/>
    </source>
</evidence>
<feature type="domain" description="Phosphatidic acid phosphatase type 2/haloperoxidase" evidence="2">
    <location>
        <begin position="61"/>
        <end position="171"/>
    </location>
</feature>
<evidence type="ECO:0000259" key="2">
    <source>
        <dbReference type="SMART" id="SM00014"/>
    </source>
</evidence>
<keyword evidence="1" id="KW-0812">Transmembrane</keyword>
<keyword evidence="4" id="KW-1185">Reference proteome</keyword>
<sequence>MDILLDIVHSVDYGVLTYISEHWRGGLSDTVWKVFSLLGSYGAVWITLAVLLLFFRRTRRAGAAMLIALGVGFLLGNVFLKNLVMRPRPFVTHTDLTALLVPEDPWSFPSGHALSSFAAASALYFFHHKTGFLAFLLAAAIAFSRLYASVHYPTDVLTGAVIGVLCGIIAAWLTDRVTDQCHTLRLRKGKK</sequence>
<dbReference type="InterPro" id="IPR000326">
    <property type="entry name" value="PAP2/HPO"/>
</dbReference>
<comment type="caution">
    <text evidence="3">The sequence shown here is derived from an EMBL/GenBank/DDBJ whole genome shotgun (WGS) entry which is preliminary data.</text>
</comment>
<dbReference type="GeneID" id="98661016"/>
<feature type="transmembrane region" description="Helical" evidence="1">
    <location>
        <begin position="106"/>
        <end position="125"/>
    </location>
</feature>
<dbReference type="SUPFAM" id="SSF48317">
    <property type="entry name" value="Acid phosphatase/Vanadium-dependent haloperoxidase"/>
    <property type="match status" value="1"/>
</dbReference>
<name>A0AAW4VVQ5_9FIRM</name>
<dbReference type="PANTHER" id="PTHR14969:SF13">
    <property type="entry name" value="AT30094P"/>
    <property type="match status" value="1"/>
</dbReference>
<dbReference type="Gene3D" id="1.20.144.10">
    <property type="entry name" value="Phosphatidic acid phosphatase type 2/haloperoxidase"/>
    <property type="match status" value="1"/>
</dbReference>
<keyword evidence="1" id="KW-1133">Transmembrane helix</keyword>
<keyword evidence="1" id="KW-0472">Membrane</keyword>
<dbReference type="Pfam" id="PF01569">
    <property type="entry name" value="PAP2"/>
    <property type="match status" value="1"/>
</dbReference>
<accession>A0AAW4VVQ5</accession>